<proteinExistence type="predicted"/>
<keyword evidence="2" id="KW-1185">Reference proteome</keyword>
<accession>A0A2S7K6X1</accession>
<gene>
    <name evidence="1" type="ORF">CW354_08055</name>
</gene>
<comment type="caution">
    <text evidence="1">The sequence shown here is derived from an EMBL/GenBank/DDBJ whole genome shotgun (WGS) entry which is preliminary data.</text>
</comment>
<organism evidence="1 2">
    <name type="scientific">Hyphococcus luteus</name>
    <dbReference type="NCBI Taxonomy" id="2058213"/>
    <lineage>
        <taxon>Bacteria</taxon>
        <taxon>Pseudomonadati</taxon>
        <taxon>Pseudomonadota</taxon>
        <taxon>Alphaproteobacteria</taxon>
        <taxon>Parvularculales</taxon>
        <taxon>Parvularculaceae</taxon>
        <taxon>Hyphococcus</taxon>
    </lineage>
</organism>
<dbReference type="Proteomes" id="UP000239504">
    <property type="component" value="Unassembled WGS sequence"/>
</dbReference>
<dbReference type="AlphaFoldDB" id="A0A2S7K6X1"/>
<sequence>MHAPPVVGVYKCRFEWLKDVYDLIGIIDGQVFAHKFDWPCVEVLVKLFISCRLSAACFCSLPAIRASSARGTDGDYAGAQKTVNKLLRG</sequence>
<dbReference type="EMBL" id="PJCH01000005">
    <property type="protein sequence ID" value="PQA88247.1"/>
    <property type="molecule type" value="Genomic_DNA"/>
</dbReference>
<name>A0A2S7K6X1_9PROT</name>
<evidence type="ECO:0000313" key="1">
    <source>
        <dbReference type="EMBL" id="PQA88247.1"/>
    </source>
</evidence>
<evidence type="ECO:0000313" key="2">
    <source>
        <dbReference type="Proteomes" id="UP000239504"/>
    </source>
</evidence>
<reference evidence="1 2" key="1">
    <citation type="submission" date="2017-12" db="EMBL/GenBank/DDBJ databases">
        <authorList>
            <person name="Hurst M.R.H."/>
        </authorList>
    </citation>
    <scope>NUCLEOTIDE SEQUENCE [LARGE SCALE GENOMIC DNA]</scope>
    <source>
        <strain evidence="1 2">SY-3-19</strain>
    </source>
</reference>
<protein>
    <submittedName>
        <fullName evidence="1">Uncharacterized protein</fullName>
    </submittedName>
</protein>